<keyword evidence="4" id="KW-1185">Reference proteome</keyword>
<accession>A0ABW8MD07</accession>
<protein>
    <recommendedName>
        <fullName evidence="5">Acid shock protein</fullName>
    </recommendedName>
</protein>
<evidence type="ECO:0000313" key="3">
    <source>
        <dbReference type="EMBL" id="MFK4440366.1"/>
    </source>
</evidence>
<reference evidence="3 4" key="2">
    <citation type="submission" date="2024-11" db="EMBL/GenBank/DDBJ databases">
        <title>Using genomics to understand microbial adaptation to soil warming.</title>
        <authorList>
            <person name="Deangelis K.M. PhD."/>
        </authorList>
    </citation>
    <scope>NUCLEOTIDE SEQUENCE [LARGE SCALE GENOMIC DNA]</scope>
    <source>
        <strain evidence="3 4">GAS97</strain>
    </source>
</reference>
<dbReference type="Proteomes" id="UP001620514">
    <property type="component" value="Unassembled WGS sequence"/>
</dbReference>
<feature type="compositionally biased region" description="Low complexity" evidence="1">
    <location>
        <begin position="64"/>
        <end position="74"/>
    </location>
</feature>
<feature type="compositionally biased region" description="Basic residues" evidence="1">
    <location>
        <begin position="52"/>
        <end position="63"/>
    </location>
</feature>
<reference evidence="3 4" key="1">
    <citation type="submission" date="2024-10" db="EMBL/GenBank/DDBJ databases">
        <authorList>
            <person name="Deangelis K."/>
            <person name="Huntemann M."/>
            <person name="Clum A."/>
            <person name="Wang J."/>
            <person name="Palaniappan K."/>
            <person name="Ritter S."/>
            <person name="Chen I.-M."/>
            <person name="Stamatis D."/>
            <person name="Reddy T."/>
            <person name="O'Malley R."/>
            <person name="Daum C."/>
            <person name="Ng V."/>
            <person name="Ivanova N."/>
            <person name="Kyrpides N."/>
            <person name="Woyke T."/>
        </authorList>
    </citation>
    <scope>NUCLEOTIDE SEQUENCE [LARGE SCALE GENOMIC DNA]</scope>
    <source>
        <strain evidence="3 4">GAS97</strain>
    </source>
</reference>
<evidence type="ECO:0008006" key="5">
    <source>
        <dbReference type="Google" id="ProtNLM"/>
    </source>
</evidence>
<dbReference type="RefSeq" id="WP_404604099.1">
    <property type="nucleotide sequence ID" value="NZ_JBIYDN010000001.1"/>
</dbReference>
<feature type="chain" id="PRO_5047032010" description="Acid shock protein" evidence="2">
    <location>
        <begin position="28"/>
        <end position="74"/>
    </location>
</feature>
<gene>
    <name evidence="3" type="ORF">ABH943_000366</name>
</gene>
<feature type="compositionally biased region" description="Low complexity" evidence="1">
    <location>
        <begin position="34"/>
        <end position="49"/>
    </location>
</feature>
<dbReference type="EMBL" id="JBIYDN010000001">
    <property type="protein sequence ID" value="MFK4440366.1"/>
    <property type="molecule type" value="Genomic_DNA"/>
</dbReference>
<evidence type="ECO:0000256" key="2">
    <source>
        <dbReference type="SAM" id="SignalP"/>
    </source>
</evidence>
<sequence length="74" mass="7259">MIKLTPVLAVAVAVAVLFTSGSPAAFAQGNAKPGTGASSSTASSYSPPVVEHKKKPRKPRAKKGASAPAAGASQ</sequence>
<organism evidence="3 4">
    <name type="scientific">Caballeronia udeis</name>
    <dbReference type="NCBI Taxonomy" id="1232866"/>
    <lineage>
        <taxon>Bacteria</taxon>
        <taxon>Pseudomonadati</taxon>
        <taxon>Pseudomonadota</taxon>
        <taxon>Betaproteobacteria</taxon>
        <taxon>Burkholderiales</taxon>
        <taxon>Burkholderiaceae</taxon>
        <taxon>Caballeronia</taxon>
    </lineage>
</organism>
<keyword evidence="2" id="KW-0732">Signal</keyword>
<evidence type="ECO:0000256" key="1">
    <source>
        <dbReference type="SAM" id="MobiDB-lite"/>
    </source>
</evidence>
<feature type="region of interest" description="Disordered" evidence="1">
    <location>
        <begin position="24"/>
        <end position="74"/>
    </location>
</feature>
<name>A0ABW8MD07_9BURK</name>
<comment type="caution">
    <text evidence="3">The sequence shown here is derived from an EMBL/GenBank/DDBJ whole genome shotgun (WGS) entry which is preliminary data.</text>
</comment>
<evidence type="ECO:0000313" key="4">
    <source>
        <dbReference type="Proteomes" id="UP001620514"/>
    </source>
</evidence>
<feature type="signal peptide" evidence="2">
    <location>
        <begin position="1"/>
        <end position="27"/>
    </location>
</feature>
<proteinExistence type="predicted"/>